<dbReference type="InterPro" id="IPR045886">
    <property type="entry name" value="ThiF/MoeB/HesA"/>
</dbReference>
<evidence type="ECO:0000256" key="2">
    <source>
        <dbReference type="ARBA" id="ARBA00004906"/>
    </source>
</evidence>
<sequence>MADDENAAPEGEIDESLYSRQIFVLGKEAMMRMAVANVCISGMGGLGVEIAKNVCLAGVKTVTLHDEKPVTWYDLNSQFYVKENQVGKNRAESCLGLVSELNTYVPTTASTAPIDEAFVKKFRVMCLSDNSFEEQVRVGKMCRDNKIIFIVAETKGAFGKVFFDGGEDFECVDQNGEAPLIAPVINISKAEDGMVTCPDDNRHGFETGDHVAFTEIKGMTELNDRDPIPIKVTGPFTFTIGNTMGFSEYEGPGGTVSQLHLAFQSIHKFEADKGQLPRPYNRADAEEFLGMVNDLNDAQSGGAKGEIDPGLIKTFAYTSRGCLAPICSLLGSFVGQEVMKACSGKFNPLNQFLYFDATECLPDDVETISEDSAAA</sequence>
<evidence type="ECO:0000256" key="4">
    <source>
        <dbReference type="ARBA" id="ARBA00022598"/>
    </source>
</evidence>
<comment type="subunit">
    <text evidence="6">Heterodimer of SAE1 and UBA2/SAE2. The heterodimer corresponds to the two domains that are encoded on a single polypeptide chain in ubiquitin-activating enzyme E1. Interacts with UBE2I.</text>
</comment>
<organism evidence="10">
    <name type="scientific">Notodromas monacha</name>
    <dbReference type="NCBI Taxonomy" id="399045"/>
    <lineage>
        <taxon>Eukaryota</taxon>
        <taxon>Metazoa</taxon>
        <taxon>Ecdysozoa</taxon>
        <taxon>Arthropoda</taxon>
        <taxon>Crustacea</taxon>
        <taxon>Oligostraca</taxon>
        <taxon>Ostracoda</taxon>
        <taxon>Podocopa</taxon>
        <taxon>Podocopida</taxon>
        <taxon>Cypridocopina</taxon>
        <taxon>Cypridoidea</taxon>
        <taxon>Cyprididae</taxon>
        <taxon>Notodromas</taxon>
    </lineage>
</organism>
<dbReference type="GO" id="GO:0004839">
    <property type="term" value="F:ubiquitin activating enzyme activity"/>
    <property type="evidence" value="ECO:0007669"/>
    <property type="project" value="UniProtKB-EC"/>
</dbReference>
<name>A0A7R9GLR2_9CRUS</name>
<comment type="pathway">
    <text evidence="1">Protein modification; protein sumoylation.</text>
</comment>
<reference evidence="10" key="1">
    <citation type="submission" date="2020-11" db="EMBL/GenBank/DDBJ databases">
        <authorList>
            <person name="Tran Van P."/>
        </authorList>
    </citation>
    <scope>NUCLEOTIDE SEQUENCE</scope>
</reference>
<gene>
    <name evidence="10" type="ORF">NMOB1V02_LOCUS12726</name>
</gene>
<dbReference type="Gene3D" id="3.40.50.12550">
    <property type="entry name" value="Ubiquitin-activating enzyme E1, inactive adenylation domain, subdomain 2"/>
    <property type="match status" value="1"/>
</dbReference>
<comment type="pathway">
    <text evidence="2">Protein modification; protein ubiquitination.</text>
</comment>
<evidence type="ECO:0000313" key="10">
    <source>
        <dbReference type="EMBL" id="CAD7285124.1"/>
    </source>
</evidence>
<dbReference type="PANTHER" id="PTHR10953">
    <property type="entry name" value="UBIQUITIN-ACTIVATING ENZYME E1"/>
    <property type="match status" value="1"/>
</dbReference>
<evidence type="ECO:0000256" key="6">
    <source>
        <dbReference type="ARBA" id="ARBA00026003"/>
    </source>
</evidence>
<dbReference type="SUPFAM" id="SSF69572">
    <property type="entry name" value="Activating enzymes of the ubiquitin-like proteins"/>
    <property type="match status" value="1"/>
</dbReference>
<evidence type="ECO:0000256" key="5">
    <source>
        <dbReference type="ARBA" id="ARBA00022786"/>
    </source>
</evidence>
<dbReference type="GO" id="GO:0031510">
    <property type="term" value="C:SUMO activating enzyme complex"/>
    <property type="evidence" value="ECO:0007669"/>
    <property type="project" value="TreeGrafter"/>
</dbReference>
<dbReference type="AlphaFoldDB" id="A0A7R9GLR2"/>
<evidence type="ECO:0000256" key="7">
    <source>
        <dbReference type="ARBA" id="ARBA00030371"/>
    </source>
</evidence>
<evidence type="ECO:0000256" key="3">
    <source>
        <dbReference type="ARBA" id="ARBA00005673"/>
    </source>
</evidence>
<dbReference type="Pfam" id="PF16190">
    <property type="entry name" value="E1_FCCH"/>
    <property type="match status" value="1"/>
</dbReference>
<dbReference type="InterPro" id="IPR042449">
    <property type="entry name" value="Ub-E1_IAD_1"/>
</dbReference>
<protein>
    <recommendedName>
        <fullName evidence="8">SUMO-activating enzyme subunit 1</fullName>
    </recommendedName>
    <alternativeName>
        <fullName evidence="7">Ubiquitin-activating enzyme E1</fullName>
    </alternativeName>
</protein>
<feature type="non-terminal residue" evidence="10">
    <location>
        <position position="375"/>
    </location>
</feature>
<dbReference type="InterPro" id="IPR000011">
    <property type="entry name" value="UBQ/SUMO-activ_enz_E1-like"/>
</dbReference>
<keyword evidence="5" id="KW-0833">Ubl conjugation pathway</keyword>
<evidence type="ECO:0000256" key="8">
    <source>
        <dbReference type="ARBA" id="ARBA00044187"/>
    </source>
</evidence>
<evidence type="ECO:0000259" key="9">
    <source>
        <dbReference type="Pfam" id="PF16190"/>
    </source>
</evidence>
<dbReference type="PANTHER" id="PTHR10953:SF162">
    <property type="entry name" value="SUMO-ACTIVATING ENZYME SUBUNIT 1"/>
    <property type="match status" value="1"/>
</dbReference>
<proteinExistence type="inferred from homology"/>
<dbReference type="GO" id="GO:0019948">
    <property type="term" value="F:SUMO activating enzyme activity"/>
    <property type="evidence" value="ECO:0007669"/>
    <property type="project" value="TreeGrafter"/>
</dbReference>
<dbReference type="PRINTS" id="PR01849">
    <property type="entry name" value="UBIQUITINACT"/>
</dbReference>
<dbReference type="Gene3D" id="3.50.50.80">
    <property type="entry name" value="Ubiquitin-activating enzyme E1, inactive adenylation domain, subdomain 1"/>
    <property type="match status" value="1"/>
</dbReference>
<keyword evidence="11" id="KW-1185">Reference proteome</keyword>
<comment type="similarity">
    <text evidence="3">Belongs to the ubiquitin-activating E1 family.</text>
</comment>
<evidence type="ECO:0000313" key="11">
    <source>
        <dbReference type="Proteomes" id="UP000678499"/>
    </source>
</evidence>
<dbReference type="InterPro" id="IPR032418">
    <property type="entry name" value="E1_FCCH"/>
</dbReference>
<dbReference type="InterPro" id="IPR018074">
    <property type="entry name" value="UBQ-activ_enz_E1_CS"/>
</dbReference>
<dbReference type="GO" id="GO:0005737">
    <property type="term" value="C:cytoplasm"/>
    <property type="evidence" value="ECO:0007669"/>
    <property type="project" value="TreeGrafter"/>
</dbReference>
<dbReference type="Proteomes" id="UP000678499">
    <property type="component" value="Unassembled WGS sequence"/>
</dbReference>
<dbReference type="GO" id="GO:0016925">
    <property type="term" value="P:protein sumoylation"/>
    <property type="evidence" value="ECO:0007669"/>
    <property type="project" value="TreeGrafter"/>
</dbReference>
<dbReference type="EMBL" id="CAJPEX010011883">
    <property type="protein sequence ID" value="CAG0925276.1"/>
    <property type="molecule type" value="Genomic_DNA"/>
</dbReference>
<dbReference type="FunFam" id="3.50.50.80:FF:000001">
    <property type="entry name" value="ubiquitin-like modifier-activating enzyme 1"/>
    <property type="match status" value="1"/>
</dbReference>
<feature type="domain" description="Ubiquitin-activating enzyme E1 FCCH" evidence="9">
    <location>
        <begin position="191"/>
        <end position="258"/>
    </location>
</feature>
<dbReference type="InterPro" id="IPR035985">
    <property type="entry name" value="Ubiquitin-activating_enz"/>
</dbReference>
<keyword evidence="4" id="KW-0436">Ligase</keyword>
<dbReference type="EMBL" id="OA893920">
    <property type="protein sequence ID" value="CAD7285124.1"/>
    <property type="molecule type" value="Genomic_DNA"/>
</dbReference>
<evidence type="ECO:0000256" key="1">
    <source>
        <dbReference type="ARBA" id="ARBA00004718"/>
    </source>
</evidence>
<dbReference type="PROSITE" id="PS00536">
    <property type="entry name" value="UBIQUITIN_ACTIVAT_1"/>
    <property type="match status" value="1"/>
</dbReference>
<dbReference type="OrthoDB" id="10252231at2759"/>
<accession>A0A7R9GLR2</accession>